<feature type="domain" description="PAS" evidence="12">
    <location>
        <begin position="1006"/>
        <end position="1077"/>
    </location>
</feature>
<dbReference type="InterPro" id="IPR001610">
    <property type="entry name" value="PAC"/>
</dbReference>
<dbReference type="InterPro" id="IPR036890">
    <property type="entry name" value="HATPase_C_sf"/>
</dbReference>
<accession>A0A518IZU8</accession>
<dbReference type="Gene3D" id="3.30.450.20">
    <property type="entry name" value="PAS domain"/>
    <property type="match status" value="4"/>
</dbReference>
<reference evidence="16 17" key="1">
    <citation type="submission" date="2019-02" db="EMBL/GenBank/DDBJ databases">
        <title>Deep-cultivation of Planctomycetes and their phenomic and genomic characterization uncovers novel biology.</title>
        <authorList>
            <person name="Wiegand S."/>
            <person name="Jogler M."/>
            <person name="Boedeker C."/>
            <person name="Pinto D."/>
            <person name="Vollmers J."/>
            <person name="Rivas-Marin E."/>
            <person name="Kohn T."/>
            <person name="Peeters S.H."/>
            <person name="Heuer A."/>
            <person name="Rast P."/>
            <person name="Oberbeckmann S."/>
            <person name="Bunk B."/>
            <person name="Jeske O."/>
            <person name="Meyerdierks A."/>
            <person name="Storesund J.E."/>
            <person name="Kallscheuer N."/>
            <person name="Luecker S."/>
            <person name="Lage O.M."/>
            <person name="Pohl T."/>
            <person name="Merkel B.J."/>
            <person name="Hornburger P."/>
            <person name="Mueller R.-W."/>
            <person name="Bruemmer F."/>
            <person name="Labrenz M."/>
            <person name="Spormann A.M."/>
            <person name="Op den Camp H."/>
            <person name="Overmann J."/>
            <person name="Amann R."/>
            <person name="Jetten M.S.M."/>
            <person name="Mascher T."/>
            <person name="Medema M.H."/>
            <person name="Devos D.P."/>
            <person name="Kaster A.-K."/>
            <person name="Ovreas L."/>
            <person name="Rohde M."/>
            <person name="Galperin M.Y."/>
            <person name="Jogler C."/>
        </authorList>
    </citation>
    <scope>NUCLEOTIDE SEQUENCE [LARGE SCALE GENOMIC DNA]</scope>
    <source>
        <strain evidence="16 17">Mal33</strain>
    </source>
</reference>
<dbReference type="SMART" id="SM00388">
    <property type="entry name" value="HisKA"/>
    <property type="match status" value="1"/>
</dbReference>
<comment type="catalytic activity">
    <reaction evidence="1">
        <text>ATP + protein L-histidine = ADP + protein N-phospho-L-histidine.</text>
        <dbReference type="EC" id="2.7.13.3"/>
    </reaction>
</comment>
<protein>
    <recommendedName>
        <fullName evidence="2">histidine kinase</fullName>
        <ecNumber evidence="2">2.7.13.3</ecNumber>
    </recommendedName>
</protein>
<dbReference type="Pfam" id="PF03705">
    <property type="entry name" value="CheR_N"/>
    <property type="match status" value="1"/>
</dbReference>
<dbReference type="Pfam" id="PF01339">
    <property type="entry name" value="CheB_methylest"/>
    <property type="match status" value="1"/>
</dbReference>
<dbReference type="Pfam" id="PF13426">
    <property type="entry name" value="PAS_9"/>
    <property type="match status" value="1"/>
</dbReference>
<dbReference type="SMART" id="SM00448">
    <property type="entry name" value="REC"/>
    <property type="match status" value="1"/>
</dbReference>
<sequence>MQEPPSSNRGETASPSAIVGIGCAAGGIKALELLLHELPRGLGAAFIVVQHLNTDESDVLVDLISPMSPMTVIPLGESPLQLRPDQIYVVPQRSIVHRTEEGFAAVAKQKPDERSNAIDGLFQCLAESSTIPTVGVLLSGAGSDGTLGLASLRDSGGLTIVQDHASATHPEMPQNAAPIADLVLTPDQLGRELAKQIRHIELAKTRRDLESQASRIEANLPQVCDALLAATEYDFRYYKRPTLIRRVARRMQVLRILDADEYLRHLQAQREEAHALFRELLVSVTAFFRDQDTFATLAQRVIPQLFDRYQTGEAIRIWVPGCATGQEAYTIAMLMIEERDQRGSDIEIQIFATDIDQRALNIAREASYPLSISNELTQQRLDRFFRKVGKQYQASKELRDLCVFSVHNLISDPPLSQIDLISCRNLLIYLGQPLQLKLIPVFHFALRPHGFLLLGPSENLTSHQEIFRPIDKQHRISQRKPGPSRTSELLPRRDRATSTIHQTATESSNELDIHHISQRILLDEFAPRYAIVNEDGQLVSTSAGLEQYFEFPNGPFANNVVKIAKSGLRSGLRASLREARESMQTVLRDGLTLKTDEGVQQIHLTVQPMPKIGEQASLFMLVFQERGIVASRKSAEDTVPFAEAAIEQLERELDQTRTELESTVQDLEASNEELKSSNEELRSLNEELRSANEELETSKEEIQAGIEALSRARSDLQNLLDGTQIATIFLDSSGNINSFTPTIRDIYNVRDADVGRPLAEITHKSDKMPAIPRVEKLSHDIAYVEDEFQTTESRWFLRRVLPYRYADRADGVILTFVDISDRKRDEMRLAAMHSVTQLLVDTESFDDAVPQLLESLRQILTVDVCLLWLVDSKSQELYCFESSASDVAASLQTFAERSGDWRFKSGDGLPGLVWKSKRPHWIEDVTATGFTEEVKFVRRDLARDAGIISAIAAPISTGKQFRGAIEFFATSKLEREDSVLRMLGEVGREIGEAIRRKRLNDRYRDQEARKAAVLDAALDCVITMDVEGRIVDFNAAAEATFGVSKAEIEGKSLADTLIPAPMREAHRRGMQRYLKSGEVAVIGKRVELEALRSDGTQFPIELAVNASYNRDGSPFFTAYLRDITDRKAAEAVLQQRAKLAALHGSLAVALAGEAPLNQILQTCCQQLVDELEMAFARVWLLNEKTQTLELSASAGLYTHLDGQHSRVPVGQWKIGKIAASRQPLQTNTILDDANVSDPDWAAREGMVAFAGYPLVVEDRVVGVVGLFARHALAAEVFQQMLPIADAIAQCIARKESEHELMDRERKLRLALDAGRLGSWHWDILSDSVAWSTQLYELFGYEVGQFQPTRAGFLDIIHADDRQAVSQRIDNLFTGTCESFDMEFRIIRGDDGRVIWSSGRGVVRRDHEMQPLSILAVASDVTDRKRWELELADREAQLRRVIDNTLFFIGVLGTDGTLLEANASALKSGALERDDVIGQKFWDCYWWNFDEPSIARLQDAFRRALAGEVVRYDVETRMAGDTRMTIDFMLAPVRDQHNNIAHLIASGVDISDRVQAEQALRASEKKAQLANASKSEFVANMSHEIRTPMTAVLGYADLLLAQENDPEKLEHLRTIQRNGNFLLAIINDILDLSKMEAGKLEISNEWFSVFEVVEDVRSMMHVRATERNLAFEVEYEGQIPERIESDPKRLRQVLINLTGNAVKFTESGRVRLHVRELQRDDRSMIEFRIVDTGIGISAEQQERLFQSFSQGDASVNRSFGGTGLGLAISKRLVQMLGGEISVESEWGKGSCFSFTIAAGNVAGQRRVVPTLNAAPEAAIATPVRDALESHPLTCRVLIVDDRRDVRFLSTRILSQAGAEVEQLEDGLEAIQRMTADPEFMHSIDLVLLDMQMPRMDGYQTATRLREMGFHKPIVALTADAMQSDMNRCIEAGCNDFLSKPIDRNRLIDTVARLTTSD</sequence>
<dbReference type="SUPFAM" id="SSF47384">
    <property type="entry name" value="Homodimeric domain of signal transducing histidine kinase"/>
    <property type="match status" value="1"/>
</dbReference>
<dbReference type="GO" id="GO:0008757">
    <property type="term" value="F:S-adenosylmethionine-dependent methyltransferase activity"/>
    <property type="evidence" value="ECO:0007669"/>
    <property type="project" value="InterPro"/>
</dbReference>
<feature type="domain" description="PAS" evidence="12">
    <location>
        <begin position="1303"/>
        <end position="1375"/>
    </location>
</feature>
<dbReference type="Gene3D" id="3.40.50.180">
    <property type="entry name" value="Methylesterase CheB, C-terminal domain"/>
    <property type="match status" value="1"/>
</dbReference>
<dbReference type="Gene3D" id="2.10.70.100">
    <property type="match status" value="1"/>
</dbReference>
<evidence type="ECO:0000256" key="2">
    <source>
        <dbReference type="ARBA" id="ARBA00012438"/>
    </source>
</evidence>
<dbReference type="InterPro" id="IPR000673">
    <property type="entry name" value="Sig_transdc_resp-reg_Me-estase"/>
</dbReference>
<keyword evidence="3 7" id="KW-0597">Phosphoprotein</keyword>
<evidence type="ECO:0000259" key="13">
    <source>
        <dbReference type="PROSITE" id="PS50113"/>
    </source>
</evidence>
<evidence type="ECO:0000259" key="12">
    <source>
        <dbReference type="PROSITE" id="PS50112"/>
    </source>
</evidence>
<dbReference type="SMART" id="SM00086">
    <property type="entry name" value="PAC"/>
    <property type="match status" value="4"/>
</dbReference>
<evidence type="ECO:0000313" key="16">
    <source>
        <dbReference type="EMBL" id="QDV58613.1"/>
    </source>
</evidence>
<evidence type="ECO:0000256" key="3">
    <source>
        <dbReference type="ARBA" id="ARBA00022553"/>
    </source>
</evidence>
<name>A0A518IZU8_9BACT</name>
<dbReference type="InterPro" id="IPR013656">
    <property type="entry name" value="PAS_4"/>
</dbReference>
<dbReference type="GO" id="GO:0000155">
    <property type="term" value="F:phosphorelay sensor kinase activity"/>
    <property type="evidence" value="ECO:0007669"/>
    <property type="project" value="InterPro"/>
</dbReference>
<dbReference type="RefSeq" id="WP_145289142.1">
    <property type="nucleotide sequence ID" value="NZ_CP036318.1"/>
</dbReference>
<dbReference type="CDD" id="cd16922">
    <property type="entry name" value="HATPase_EvgS-ArcB-TorS-like"/>
    <property type="match status" value="1"/>
</dbReference>
<dbReference type="GO" id="GO:0005737">
    <property type="term" value="C:cytoplasm"/>
    <property type="evidence" value="ECO:0007669"/>
    <property type="project" value="InterPro"/>
</dbReference>
<dbReference type="PROSITE" id="PS50123">
    <property type="entry name" value="CHER"/>
    <property type="match status" value="1"/>
</dbReference>
<dbReference type="PANTHER" id="PTHR24422">
    <property type="entry name" value="CHEMOTAXIS PROTEIN METHYLTRANSFERASE"/>
    <property type="match status" value="1"/>
</dbReference>
<feature type="domain" description="PAC" evidence="13">
    <location>
        <begin position="1511"/>
        <end position="1561"/>
    </location>
</feature>
<dbReference type="InterPro" id="IPR001789">
    <property type="entry name" value="Sig_transdc_resp-reg_receiver"/>
</dbReference>
<dbReference type="PROSITE" id="PS50113">
    <property type="entry name" value="PAC"/>
    <property type="match status" value="3"/>
</dbReference>
<feature type="domain" description="Response regulatory" evidence="11">
    <location>
        <begin position="1834"/>
        <end position="1953"/>
    </location>
</feature>
<dbReference type="SUPFAM" id="SSF55785">
    <property type="entry name" value="PYP-like sensor domain (PAS domain)"/>
    <property type="match status" value="4"/>
</dbReference>
<dbReference type="NCBIfam" id="TIGR00229">
    <property type="entry name" value="sensory_box"/>
    <property type="match status" value="3"/>
</dbReference>
<dbReference type="PROSITE" id="PS50110">
    <property type="entry name" value="RESPONSE_REGULATORY"/>
    <property type="match status" value="1"/>
</dbReference>
<evidence type="ECO:0000313" key="17">
    <source>
        <dbReference type="Proteomes" id="UP000316770"/>
    </source>
</evidence>
<dbReference type="Proteomes" id="UP000316770">
    <property type="component" value="Chromosome"/>
</dbReference>
<dbReference type="InterPro" id="IPR013655">
    <property type="entry name" value="PAS_fold_3"/>
</dbReference>
<evidence type="ECO:0000259" key="14">
    <source>
        <dbReference type="PROSITE" id="PS50122"/>
    </source>
</evidence>
<evidence type="ECO:0000256" key="6">
    <source>
        <dbReference type="PROSITE-ProRule" id="PRU00050"/>
    </source>
</evidence>
<dbReference type="Pfam" id="PF00512">
    <property type="entry name" value="HisKA"/>
    <property type="match status" value="1"/>
</dbReference>
<dbReference type="InterPro" id="IPR000780">
    <property type="entry name" value="CheR_MeTrfase"/>
</dbReference>
<dbReference type="InterPro" id="IPR003594">
    <property type="entry name" value="HATPase_dom"/>
</dbReference>
<evidence type="ECO:0000256" key="4">
    <source>
        <dbReference type="ARBA" id="ARBA00022679"/>
    </source>
</evidence>
<dbReference type="GO" id="GO:0000156">
    <property type="term" value="F:phosphorelay response regulator activity"/>
    <property type="evidence" value="ECO:0007669"/>
    <property type="project" value="InterPro"/>
</dbReference>
<keyword evidence="8" id="KW-0175">Coiled coil</keyword>
<evidence type="ECO:0000256" key="9">
    <source>
        <dbReference type="SAM" id="MobiDB-lite"/>
    </source>
</evidence>
<evidence type="ECO:0000259" key="11">
    <source>
        <dbReference type="PROSITE" id="PS50110"/>
    </source>
</evidence>
<dbReference type="InterPro" id="IPR035965">
    <property type="entry name" value="PAS-like_dom_sf"/>
</dbReference>
<dbReference type="SMART" id="SM00091">
    <property type="entry name" value="PAS"/>
    <property type="match status" value="4"/>
</dbReference>
<keyword evidence="17" id="KW-1185">Reference proteome</keyword>
<dbReference type="Gene3D" id="3.40.50.150">
    <property type="entry name" value="Vaccinia Virus protein VP39"/>
    <property type="match status" value="1"/>
</dbReference>
<dbReference type="Pfam" id="PF08448">
    <property type="entry name" value="PAS_4"/>
    <property type="match status" value="1"/>
</dbReference>
<feature type="domain" description="PAC" evidence="13">
    <location>
        <begin position="1379"/>
        <end position="1432"/>
    </location>
</feature>
<dbReference type="InterPro" id="IPR003018">
    <property type="entry name" value="GAF"/>
</dbReference>
<dbReference type="InterPro" id="IPR029016">
    <property type="entry name" value="GAF-like_dom_sf"/>
</dbReference>
<dbReference type="InterPro" id="IPR011006">
    <property type="entry name" value="CheY-like_superfamily"/>
</dbReference>
<feature type="region of interest" description="Disordered" evidence="9">
    <location>
        <begin position="472"/>
        <end position="493"/>
    </location>
</feature>
<dbReference type="InterPro" id="IPR003661">
    <property type="entry name" value="HisK_dim/P_dom"/>
</dbReference>
<dbReference type="GO" id="GO:0006935">
    <property type="term" value="P:chemotaxis"/>
    <property type="evidence" value="ECO:0007669"/>
    <property type="project" value="InterPro"/>
</dbReference>
<dbReference type="EC" id="2.7.13.3" evidence="2"/>
<dbReference type="SUPFAM" id="SSF47757">
    <property type="entry name" value="Chemotaxis receptor methyltransferase CheR, N-terminal domain"/>
    <property type="match status" value="1"/>
</dbReference>
<dbReference type="InterPro" id="IPR000700">
    <property type="entry name" value="PAS-assoc_C"/>
</dbReference>
<proteinExistence type="predicted"/>
<feature type="domain" description="CheB-type methylesterase" evidence="14">
    <location>
        <begin position="12"/>
        <end position="176"/>
    </location>
</feature>
<dbReference type="SUPFAM" id="SSF55781">
    <property type="entry name" value="GAF domain-like"/>
    <property type="match status" value="2"/>
</dbReference>
<dbReference type="PRINTS" id="PR00996">
    <property type="entry name" value="CHERMTFRASE"/>
</dbReference>
<dbReference type="SMART" id="SM00387">
    <property type="entry name" value="HATPase_c"/>
    <property type="match status" value="1"/>
</dbReference>
<dbReference type="Pfam" id="PF13185">
    <property type="entry name" value="GAF_2"/>
    <property type="match status" value="2"/>
</dbReference>
<feature type="domain" description="CheR-type methyltransferase" evidence="15">
    <location>
        <begin position="208"/>
        <end position="460"/>
    </location>
</feature>
<dbReference type="Pfam" id="PF02518">
    <property type="entry name" value="HATPase_c"/>
    <property type="match status" value="1"/>
</dbReference>
<feature type="domain" description="PAC" evidence="13">
    <location>
        <begin position="1084"/>
        <end position="1135"/>
    </location>
</feature>
<dbReference type="InterPro" id="IPR035909">
    <property type="entry name" value="CheB_C"/>
</dbReference>
<dbReference type="Gene3D" id="3.30.565.10">
    <property type="entry name" value="Histidine kinase-like ATPase, C-terminal domain"/>
    <property type="match status" value="1"/>
</dbReference>
<evidence type="ECO:0000259" key="15">
    <source>
        <dbReference type="PROSITE" id="PS50123"/>
    </source>
</evidence>
<dbReference type="InterPro" id="IPR022642">
    <property type="entry name" value="CheR_C"/>
</dbReference>
<dbReference type="Pfam" id="PF00072">
    <property type="entry name" value="Response_reg"/>
    <property type="match status" value="1"/>
</dbReference>
<dbReference type="PROSITE" id="PS50112">
    <property type="entry name" value="PAS"/>
    <property type="match status" value="3"/>
</dbReference>
<dbReference type="SUPFAM" id="SSF53335">
    <property type="entry name" value="S-adenosyl-L-methionine-dependent methyltransferases"/>
    <property type="match status" value="1"/>
</dbReference>
<dbReference type="CDD" id="cd00082">
    <property type="entry name" value="HisKA"/>
    <property type="match status" value="1"/>
</dbReference>
<dbReference type="CDD" id="cd00130">
    <property type="entry name" value="PAS"/>
    <property type="match status" value="3"/>
</dbReference>
<dbReference type="InterPro" id="IPR000014">
    <property type="entry name" value="PAS"/>
</dbReference>
<feature type="modified residue" description="4-aspartylphosphate" evidence="7">
    <location>
        <position position="1888"/>
    </location>
</feature>
<dbReference type="Gene3D" id="3.30.450.40">
    <property type="match status" value="2"/>
</dbReference>
<dbReference type="SMART" id="SM00138">
    <property type="entry name" value="MeTrc"/>
    <property type="match status" value="1"/>
</dbReference>
<dbReference type="PROSITE" id="PS50109">
    <property type="entry name" value="HIS_KIN"/>
    <property type="match status" value="1"/>
</dbReference>
<dbReference type="GO" id="GO:0008984">
    <property type="term" value="F:protein-glutamate methylesterase activity"/>
    <property type="evidence" value="ECO:0007669"/>
    <property type="project" value="InterPro"/>
</dbReference>
<dbReference type="Gene3D" id="3.40.50.2300">
    <property type="match status" value="1"/>
</dbReference>
<dbReference type="FunFam" id="3.30.450.20:FF:000155">
    <property type="entry name" value="Sensor histidine kinase TodS"/>
    <property type="match status" value="1"/>
</dbReference>
<dbReference type="PROSITE" id="PS50122">
    <property type="entry name" value="CHEB"/>
    <property type="match status" value="1"/>
</dbReference>
<evidence type="ECO:0000256" key="5">
    <source>
        <dbReference type="ARBA" id="ARBA00022777"/>
    </source>
</evidence>
<feature type="domain" description="PAS" evidence="12">
    <location>
        <begin position="1433"/>
        <end position="1507"/>
    </location>
</feature>
<dbReference type="PANTHER" id="PTHR24422:SF27">
    <property type="entry name" value="PROTEIN-GLUTAMATE O-METHYLTRANSFERASE"/>
    <property type="match status" value="1"/>
</dbReference>
<dbReference type="Pfam" id="PF01739">
    <property type="entry name" value="CheR"/>
    <property type="match status" value="1"/>
</dbReference>
<dbReference type="InterPro" id="IPR050903">
    <property type="entry name" value="Bact_Chemotaxis_MeTrfase"/>
</dbReference>
<keyword evidence="4 16" id="KW-0808">Transferase</keyword>
<keyword evidence="5" id="KW-0418">Kinase</keyword>
<dbReference type="SUPFAM" id="SSF52738">
    <property type="entry name" value="Methylesterase CheB, C-terminal domain"/>
    <property type="match status" value="1"/>
</dbReference>
<dbReference type="Pfam" id="PF08447">
    <property type="entry name" value="PAS_3"/>
    <property type="match status" value="1"/>
</dbReference>
<dbReference type="SUPFAM" id="SSF52172">
    <property type="entry name" value="CheY-like"/>
    <property type="match status" value="1"/>
</dbReference>
<dbReference type="SUPFAM" id="SSF55874">
    <property type="entry name" value="ATPase domain of HSP90 chaperone/DNA topoisomerase II/histidine kinase"/>
    <property type="match status" value="1"/>
</dbReference>
<organism evidence="16 17">
    <name type="scientific">Rosistilla oblonga</name>
    <dbReference type="NCBI Taxonomy" id="2527990"/>
    <lineage>
        <taxon>Bacteria</taxon>
        <taxon>Pseudomonadati</taxon>
        <taxon>Planctomycetota</taxon>
        <taxon>Planctomycetia</taxon>
        <taxon>Pirellulales</taxon>
        <taxon>Pirellulaceae</taxon>
        <taxon>Rosistilla</taxon>
    </lineage>
</organism>
<evidence type="ECO:0000256" key="7">
    <source>
        <dbReference type="PROSITE-ProRule" id="PRU00169"/>
    </source>
</evidence>
<dbReference type="Gene3D" id="1.10.287.130">
    <property type="match status" value="1"/>
</dbReference>
<dbReference type="InterPro" id="IPR022641">
    <property type="entry name" value="CheR_N"/>
</dbReference>
<evidence type="ECO:0000259" key="10">
    <source>
        <dbReference type="PROSITE" id="PS50109"/>
    </source>
</evidence>
<feature type="domain" description="Histidine kinase" evidence="10">
    <location>
        <begin position="1579"/>
        <end position="1799"/>
    </location>
</feature>
<evidence type="ECO:0000256" key="8">
    <source>
        <dbReference type="SAM" id="Coils"/>
    </source>
</evidence>
<feature type="coiled-coil region" evidence="8">
    <location>
        <begin position="632"/>
        <end position="719"/>
    </location>
</feature>
<dbReference type="InterPro" id="IPR036097">
    <property type="entry name" value="HisK_dim/P_sf"/>
</dbReference>
<dbReference type="CDD" id="cd17546">
    <property type="entry name" value="REC_hyHK_CKI1_RcsC-like"/>
    <property type="match status" value="1"/>
</dbReference>
<dbReference type="FunFam" id="3.30.565.10:FF:000010">
    <property type="entry name" value="Sensor histidine kinase RcsC"/>
    <property type="match status" value="1"/>
</dbReference>
<dbReference type="InterPro" id="IPR029063">
    <property type="entry name" value="SAM-dependent_MTases_sf"/>
</dbReference>
<comment type="caution">
    <text evidence="6">Lacks conserved residue(s) required for the propagation of feature annotation.</text>
</comment>
<dbReference type="Pfam" id="PF13596">
    <property type="entry name" value="PAS_10"/>
    <property type="match status" value="1"/>
</dbReference>
<dbReference type="SMART" id="SM00065">
    <property type="entry name" value="GAF"/>
    <property type="match status" value="2"/>
</dbReference>
<dbReference type="InterPro" id="IPR005467">
    <property type="entry name" value="His_kinase_dom"/>
</dbReference>
<gene>
    <name evidence="16" type="primary">rpfC_3</name>
    <name evidence="16" type="ORF">Mal33_46370</name>
</gene>
<dbReference type="EMBL" id="CP036318">
    <property type="protein sequence ID" value="QDV58613.1"/>
    <property type="molecule type" value="Genomic_DNA"/>
</dbReference>
<evidence type="ECO:0000256" key="1">
    <source>
        <dbReference type="ARBA" id="ARBA00000085"/>
    </source>
</evidence>